<dbReference type="GO" id="GO:0005829">
    <property type="term" value="C:cytosol"/>
    <property type="evidence" value="ECO:0007669"/>
    <property type="project" value="TreeGrafter"/>
</dbReference>
<dbReference type="GO" id="GO:0016579">
    <property type="term" value="P:protein deubiquitination"/>
    <property type="evidence" value="ECO:0007669"/>
    <property type="project" value="InterPro"/>
</dbReference>
<dbReference type="KEGG" id="gtr:GLOTRDRAFT_48407"/>
<gene>
    <name evidence="3" type="ORF">GLOTRDRAFT_48407</name>
</gene>
<dbReference type="SUPFAM" id="SSF54001">
    <property type="entry name" value="Cysteine proteinases"/>
    <property type="match status" value="1"/>
</dbReference>
<dbReference type="Proteomes" id="UP000030669">
    <property type="component" value="Unassembled WGS sequence"/>
</dbReference>
<dbReference type="RefSeq" id="XP_007869604.1">
    <property type="nucleotide sequence ID" value="XM_007871413.1"/>
</dbReference>
<evidence type="ECO:0000259" key="2">
    <source>
        <dbReference type="Pfam" id="PF00443"/>
    </source>
</evidence>
<dbReference type="OrthoDB" id="443682at2759"/>
<dbReference type="Pfam" id="PF00443">
    <property type="entry name" value="UCH"/>
    <property type="match status" value="1"/>
</dbReference>
<evidence type="ECO:0000256" key="1">
    <source>
        <dbReference type="SAM" id="Coils"/>
    </source>
</evidence>
<dbReference type="EMBL" id="KB469309">
    <property type="protein sequence ID" value="EPQ51958.1"/>
    <property type="molecule type" value="Genomic_DNA"/>
</dbReference>
<proteinExistence type="predicted"/>
<dbReference type="PANTHER" id="PTHR39597:SF1">
    <property type="entry name" value="UBA DOMAIN-CONTAINING PROTEIN RUP1"/>
    <property type="match status" value="1"/>
</dbReference>
<dbReference type="GO" id="GO:0005634">
    <property type="term" value="C:nucleus"/>
    <property type="evidence" value="ECO:0007669"/>
    <property type="project" value="TreeGrafter"/>
</dbReference>
<dbReference type="eggNOG" id="ENOG502SEG6">
    <property type="taxonomic scope" value="Eukaryota"/>
</dbReference>
<evidence type="ECO:0000313" key="4">
    <source>
        <dbReference type="Proteomes" id="UP000030669"/>
    </source>
</evidence>
<sequence>MTSTAISPEEQENVEFLTSMMAPGDVDAEVARRLLLKHGNDIQKAAYAMLEGDRAEEYQAGPRSPPREYRCMCSLTLPASKPEKDVIDLTADEESEMEAAIKMSMEADLRQHQQQFGPSNRAPDPNWAMVASNKPAETNALSQDDQTLSRAIEESLATSYSRFEKEEFYERPMEEQVRKDKRPIALRPTQATLHYAGLVLQALYSVPQVRESIANWRPTPPASATADEFMIIEPPKSGPESLMYGILEVFANMEFALLSELSVDPILQEFGTQPASAADNFGDLTEQFLGKVTYTVETILNGDYANASSKRLFHFQYGTHVDPNSAAHVPDLHEKAIVRVDIHGTEQTNDLVSCLLSQFSPSTPSGTQEVIYQPSDVVSFHLVRPPPPYPGVSTEGSANARTVFKYPKHFYLDQFLEENAELAKAKTAEQKEIEQEVVRLRTEKNGIVNYKNKDALSNLAAATHFYEHVIDRDTPEQQTYADMMAEKLHKVQANIQAHIKSIEDKMTELRSRSEALFDDPQLKKHRYDLRAVLVNEGPLGRKHLYSYTYNAGKWWKTVDWLVEEVRRLHCTVVSEEVVLNDPAGLHYGAGPYLLLYSRALSEEDEKTLSERLHWMETARVGPTLPPYTGH</sequence>
<dbReference type="GeneID" id="19306572"/>
<dbReference type="OMA" id="WAMVPSN"/>
<keyword evidence="4" id="KW-1185">Reference proteome</keyword>
<dbReference type="Gene3D" id="3.90.70.10">
    <property type="entry name" value="Cysteine proteinases"/>
    <property type="match status" value="1"/>
</dbReference>
<keyword evidence="1" id="KW-0175">Coiled coil</keyword>
<dbReference type="GO" id="GO:0004843">
    <property type="term" value="F:cysteine-type deubiquitinase activity"/>
    <property type="evidence" value="ECO:0007669"/>
    <property type="project" value="InterPro"/>
</dbReference>
<evidence type="ECO:0000313" key="3">
    <source>
        <dbReference type="EMBL" id="EPQ51958.1"/>
    </source>
</evidence>
<reference evidence="3 4" key="1">
    <citation type="journal article" date="2012" name="Science">
        <title>The Paleozoic origin of enzymatic lignin decomposition reconstructed from 31 fungal genomes.</title>
        <authorList>
            <person name="Floudas D."/>
            <person name="Binder M."/>
            <person name="Riley R."/>
            <person name="Barry K."/>
            <person name="Blanchette R.A."/>
            <person name="Henrissat B."/>
            <person name="Martinez A.T."/>
            <person name="Otillar R."/>
            <person name="Spatafora J.W."/>
            <person name="Yadav J.S."/>
            <person name="Aerts A."/>
            <person name="Benoit I."/>
            <person name="Boyd A."/>
            <person name="Carlson A."/>
            <person name="Copeland A."/>
            <person name="Coutinho P.M."/>
            <person name="de Vries R.P."/>
            <person name="Ferreira P."/>
            <person name="Findley K."/>
            <person name="Foster B."/>
            <person name="Gaskell J."/>
            <person name="Glotzer D."/>
            <person name="Gorecki P."/>
            <person name="Heitman J."/>
            <person name="Hesse C."/>
            <person name="Hori C."/>
            <person name="Igarashi K."/>
            <person name="Jurgens J.A."/>
            <person name="Kallen N."/>
            <person name="Kersten P."/>
            <person name="Kohler A."/>
            <person name="Kuees U."/>
            <person name="Kumar T.K.A."/>
            <person name="Kuo A."/>
            <person name="LaButti K."/>
            <person name="Larrondo L.F."/>
            <person name="Lindquist E."/>
            <person name="Ling A."/>
            <person name="Lombard V."/>
            <person name="Lucas S."/>
            <person name="Lundell T."/>
            <person name="Martin R."/>
            <person name="McLaughlin D.J."/>
            <person name="Morgenstern I."/>
            <person name="Morin E."/>
            <person name="Murat C."/>
            <person name="Nagy L.G."/>
            <person name="Nolan M."/>
            <person name="Ohm R.A."/>
            <person name="Patyshakuliyeva A."/>
            <person name="Rokas A."/>
            <person name="Ruiz-Duenas F.J."/>
            <person name="Sabat G."/>
            <person name="Salamov A."/>
            <person name="Samejima M."/>
            <person name="Schmutz J."/>
            <person name="Slot J.C."/>
            <person name="St John F."/>
            <person name="Stenlid J."/>
            <person name="Sun H."/>
            <person name="Sun S."/>
            <person name="Syed K."/>
            <person name="Tsang A."/>
            <person name="Wiebenga A."/>
            <person name="Young D."/>
            <person name="Pisabarro A."/>
            <person name="Eastwood D.C."/>
            <person name="Martin F."/>
            <person name="Cullen D."/>
            <person name="Grigoriev I.V."/>
            <person name="Hibbett D.S."/>
        </authorList>
    </citation>
    <scope>NUCLEOTIDE SEQUENCE [LARGE SCALE GENOMIC DNA]</scope>
    <source>
        <strain evidence="3 4">ATCC 11539</strain>
    </source>
</reference>
<accession>S7PWM2</accession>
<feature type="coiled-coil region" evidence="1">
    <location>
        <begin position="412"/>
        <end position="443"/>
    </location>
</feature>
<feature type="domain" description="Peptidase C19 ubiquitin carboxyl-terminal hydrolase" evidence="2">
    <location>
        <begin position="198"/>
        <end position="596"/>
    </location>
</feature>
<dbReference type="InterPro" id="IPR055335">
    <property type="entry name" value="Ucp6/RUP1"/>
</dbReference>
<dbReference type="AlphaFoldDB" id="S7PWM2"/>
<dbReference type="HOGENOM" id="CLU_023748_0_0_1"/>
<protein>
    <recommendedName>
        <fullName evidence="2">Peptidase C19 ubiquitin carboxyl-terminal hydrolase domain-containing protein</fullName>
    </recommendedName>
</protein>
<organism evidence="3 4">
    <name type="scientific">Gloeophyllum trabeum (strain ATCC 11539 / FP-39264 / Madison 617)</name>
    <name type="common">Brown rot fungus</name>
    <dbReference type="NCBI Taxonomy" id="670483"/>
    <lineage>
        <taxon>Eukaryota</taxon>
        <taxon>Fungi</taxon>
        <taxon>Dikarya</taxon>
        <taxon>Basidiomycota</taxon>
        <taxon>Agaricomycotina</taxon>
        <taxon>Agaricomycetes</taxon>
        <taxon>Gloeophyllales</taxon>
        <taxon>Gloeophyllaceae</taxon>
        <taxon>Gloeophyllum</taxon>
    </lineage>
</organism>
<dbReference type="PANTHER" id="PTHR39597">
    <property type="entry name" value="UBA DOMAIN-CONTAINING PROTEIN RUP1"/>
    <property type="match status" value="1"/>
</dbReference>
<name>S7PWM2_GLOTA</name>
<dbReference type="STRING" id="670483.S7PWM2"/>
<dbReference type="InterPro" id="IPR001394">
    <property type="entry name" value="Peptidase_C19_UCH"/>
</dbReference>
<dbReference type="InterPro" id="IPR038765">
    <property type="entry name" value="Papain-like_cys_pep_sf"/>
</dbReference>